<dbReference type="RefSeq" id="WP_092693913.1">
    <property type="nucleotide sequence ID" value="NZ_FOGU01000006.1"/>
</dbReference>
<dbReference type="SUPFAM" id="SSF53300">
    <property type="entry name" value="vWA-like"/>
    <property type="match status" value="1"/>
</dbReference>
<dbReference type="Pfam" id="PF06707">
    <property type="entry name" value="DUF1194"/>
    <property type="match status" value="1"/>
</dbReference>
<dbReference type="Gene3D" id="3.40.50.410">
    <property type="entry name" value="von Willebrand factor, type A domain"/>
    <property type="match status" value="1"/>
</dbReference>
<keyword evidence="3" id="KW-1185">Reference proteome</keyword>
<dbReference type="STRING" id="641238.SAMN04490244_106230"/>
<name>A0A1H9V3R3_9RHOB</name>
<dbReference type="Proteomes" id="UP000198885">
    <property type="component" value="Unassembled WGS sequence"/>
</dbReference>
<dbReference type="EMBL" id="FOGU01000006">
    <property type="protein sequence ID" value="SES16386.1"/>
    <property type="molecule type" value="Genomic_DNA"/>
</dbReference>
<dbReference type="AlphaFoldDB" id="A0A1H9V3R3"/>
<feature type="chain" id="PRO_5011582893" description="VWFA domain-containing protein" evidence="1">
    <location>
        <begin position="21"/>
        <end position="267"/>
    </location>
</feature>
<evidence type="ECO:0008006" key="4">
    <source>
        <dbReference type="Google" id="ProtNLM"/>
    </source>
</evidence>
<reference evidence="2 3" key="1">
    <citation type="submission" date="2016-10" db="EMBL/GenBank/DDBJ databases">
        <authorList>
            <person name="de Groot N.N."/>
        </authorList>
    </citation>
    <scope>NUCLEOTIDE SEQUENCE [LARGE SCALE GENOMIC DNA]</scope>
    <source>
        <strain evidence="2 3">DSM 23042</strain>
    </source>
</reference>
<evidence type="ECO:0000256" key="1">
    <source>
        <dbReference type="SAM" id="SignalP"/>
    </source>
</evidence>
<keyword evidence="1" id="KW-0732">Signal</keyword>
<proteinExistence type="predicted"/>
<dbReference type="InterPro" id="IPR010607">
    <property type="entry name" value="DUF1194"/>
</dbReference>
<accession>A0A1H9V3R3</accession>
<feature type="signal peptide" evidence="1">
    <location>
        <begin position="1"/>
        <end position="20"/>
    </location>
</feature>
<dbReference type="CDD" id="cd00198">
    <property type="entry name" value="vWFA"/>
    <property type="match status" value="1"/>
</dbReference>
<dbReference type="InterPro" id="IPR036465">
    <property type="entry name" value="vWFA_dom_sf"/>
</dbReference>
<evidence type="ECO:0000313" key="3">
    <source>
        <dbReference type="Proteomes" id="UP000198885"/>
    </source>
</evidence>
<protein>
    <recommendedName>
        <fullName evidence="4">VWFA domain-containing protein</fullName>
    </recommendedName>
</protein>
<organism evidence="2 3">
    <name type="scientific">Tranquillimonas rosea</name>
    <dbReference type="NCBI Taxonomy" id="641238"/>
    <lineage>
        <taxon>Bacteria</taxon>
        <taxon>Pseudomonadati</taxon>
        <taxon>Pseudomonadota</taxon>
        <taxon>Alphaproteobacteria</taxon>
        <taxon>Rhodobacterales</taxon>
        <taxon>Roseobacteraceae</taxon>
        <taxon>Tranquillimonas</taxon>
    </lineage>
</organism>
<evidence type="ECO:0000313" key="2">
    <source>
        <dbReference type="EMBL" id="SES16386.1"/>
    </source>
</evidence>
<sequence length="267" mass="28818">MRCIALFILSALALAAPARAQPVEVDVELVLMVDVSRSMSPREMEIQRRGYADALRSDEVVDAIGSGLIGQVAVTFIEWAGAHSQNTIIDWRLLRTRADAEAFADDLRIGVGRALRRTSISGALAHGSASLAGNGYAGLRRVIDISGDGPNNTGPLVTDARDAVVGSGIVVNGLPLMTQEGTGSRWHLADLDLYYEACVIGGPGAFVIPVTDWDDFAGAVRRKLVLELVGRDPMIVPAQFEGYETPSYDCLAGEKMWRRSFGRDNFR</sequence>
<gene>
    <name evidence="2" type="ORF">SAMN04490244_106230</name>
</gene>
<dbReference type="OrthoDB" id="9792179at2"/>